<evidence type="ECO:0000313" key="5">
    <source>
        <dbReference type="EMBL" id="MFC6751961.1"/>
    </source>
</evidence>
<dbReference type="RefSeq" id="WP_379778172.1">
    <property type="nucleotide sequence ID" value="NZ_JBHSWW010000002.1"/>
</dbReference>
<dbReference type="PANTHER" id="PTHR47957:SF3">
    <property type="entry name" value="ATP-DEPENDENT HELICASE HRQ1"/>
    <property type="match status" value="1"/>
</dbReference>
<dbReference type="SMART" id="SM00487">
    <property type="entry name" value="DEXDc"/>
    <property type="match status" value="1"/>
</dbReference>
<dbReference type="PROSITE" id="PS51192">
    <property type="entry name" value="HELICASE_ATP_BIND_1"/>
    <property type="match status" value="1"/>
</dbReference>
<accession>A0ABD5S787</accession>
<keyword evidence="5" id="KW-0347">Helicase</keyword>
<evidence type="ECO:0000256" key="2">
    <source>
        <dbReference type="ARBA" id="ARBA00022840"/>
    </source>
</evidence>
<dbReference type="InterPro" id="IPR027417">
    <property type="entry name" value="P-loop_NTPase"/>
</dbReference>
<dbReference type="InterPro" id="IPR014001">
    <property type="entry name" value="Helicase_ATP-bd"/>
</dbReference>
<dbReference type="InterPro" id="IPR001650">
    <property type="entry name" value="Helicase_C-like"/>
</dbReference>
<dbReference type="EMBL" id="JBHSWW010000002">
    <property type="protein sequence ID" value="MFC6751961.1"/>
    <property type="molecule type" value="Genomic_DNA"/>
</dbReference>
<keyword evidence="5" id="KW-0378">Hydrolase</keyword>
<dbReference type="GO" id="GO:0005524">
    <property type="term" value="F:ATP binding"/>
    <property type="evidence" value="ECO:0007669"/>
    <property type="project" value="UniProtKB-KW"/>
</dbReference>
<evidence type="ECO:0000256" key="1">
    <source>
        <dbReference type="ARBA" id="ARBA00022741"/>
    </source>
</evidence>
<keyword evidence="1" id="KW-0547">Nucleotide-binding</keyword>
<evidence type="ECO:0000259" key="3">
    <source>
        <dbReference type="PROSITE" id="PS51192"/>
    </source>
</evidence>
<evidence type="ECO:0000313" key="6">
    <source>
        <dbReference type="Proteomes" id="UP001596442"/>
    </source>
</evidence>
<dbReference type="Pfam" id="PF00271">
    <property type="entry name" value="Helicase_C"/>
    <property type="match status" value="1"/>
</dbReference>
<dbReference type="PANTHER" id="PTHR47957">
    <property type="entry name" value="ATP-DEPENDENT HELICASE HRQ1"/>
    <property type="match status" value="1"/>
</dbReference>
<dbReference type="Gene3D" id="3.40.50.300">
    <property type="entry name" value="P-loop containing nucleotide triphosphate hydrolases"/>
    <property type="match status" value="2"/>
</dbReference>
<keyword evidence="6" id="KW-1185">Reference proteome</keyword>
<dbReference type="GO" id="GO:0004386">
    <property type="term" value="F:helicase activity"/>
    <property type="evidence" value="ECO:0007669"/>
    <property type="project" value="UniProtKB-KW"/>
</dbReference>
<organism evidence="5 6">
    <name type="scientific">Halorubrum tibetense</name>
    <dbReference type="NCBI Taxonomy" id="175631"/>
    <lineage>
        <taxon>Archaea</taxon>
        <taxon>Methanobacteriati</taxon>
        <taxon>Methanobacteriota</taxon>
        <taxon>Stenosarchaea group</taxon>
        <taxon>Halobacteria</taxon>
        <taxon>Halobacteriales</taxon>
        <taxon>Haloferacaceae</taxon>
        <taxon>Halorubrum</taxon>
    </lineage>
</organism>
<comment type="caution">
    <text evidence="5">The sequence shown here is derived from an EMBL/GenBank/DDBJ whole genome shotgun (WGS) entry which is preliminary data.</text>
</comment>
<dbReference type="Proteomes" id="UP001596442">
    <property type="component" value="Unassembled WGS sequence"/>
</dbReference>
<dbReference type="GO" id="GO:0140097">
    <property type="term" value="F:catalytic activity, acting on DNA"/>
    <property type="evidence" value="ECO:0007669"/>
    <property type="project" value="UniProtKB-ARBA"/>
</dbReference>
<feature type="domain" description="Helicase C-terminal" evidence="4">
    <location>
        <begin position="902"/>
        <end position="1067"/>
    </location>
</feature>
<reference evidence="5 6" key="1">
    <citation type="journal article" date="2019" name="Int. J. Syst. Evol. Microbiol.">
        <title>The Global Catalogue of Microorganisms (GCM) 10K type strain sequencing project: providing services to taxonomists for standard genome sequencing and annotation.</title>
        <authorList>
            <consortium name="The Broad Institute Genomics Platform"/>
            <consortium name="The Broad Institute Genome Sequencing Center for Infectious Disease"/>
            <person name="Wu L."/>
            <person name="Ma J."/>
        </authorList>
    </citation>
    <scope>NUCLEOTIDE SEQUENCE [LARGE SCALE GENOMIC DNA]</scope>
    <source>
        <strain evidence="5 6">CGMCC 1.3239</strain>
    </source>
</reference>
<dbReference type="Pfam" id="PF00270">
    <property type="entry name" value="DEAD"/>
    <property type="match status" value="1"/>
</dbReference>
<dbReference type="SUPFAM" id="SSF52540">
    <property type="entry name" value="P-loop containing nucleoside triphosphate hydrolases"/>
    <property type="match status" value="1"/>
</dbReference>
<dbReference type="InterPro" id="IPR011545">
    <property type="entry name" value="DEAD/DEAH_box_helicase_dom"/>
</dbReference>
<dbReference type="InterPro" id="IPR018973">
    <property type="entry name" value="MZB"/>
</dbReference>
<keyword evidence="2" id="KW-0067">ATP-binding</keyword>
<dbReference type="Pfam" id="PF09369">
    <property type="entry name" value="MZB"/>
    <property type="match status" value="1"/>
</dbReference>
<evidence type="ECO:0000259" key="4">
    <source>
        <dbReference type="PROSITE" id="PS51194"/>
    </source>
</evidence>
<proteinExistence type="predicted"/>
<feature type="domain" description="Helicase ATP-binding" evidence="3">
    <location>
        <begin position="75"/>
        <end position="313"/>
    </location>
</feature>
<gene>
    <name evidence="5" type="ORF">ACFQEU_00500</name>
</gene>
<dbReference type="SMART" id="SM00490">
    <property type="entry name" value="HELICc"/>
    <property type="match status" value="1"/>
</dbReference>
<protein>
    <submittedName>
        <fullName evidence="5">DEAD/DEAH box helicase</fullName>
    </submittedName>
</protein>
<name>A0ABD5S787_9EURY</name>
<dbReference type="PROSITE" id="PS51194">
    <property type="entry name" value="HELICASE_CTER"/>
    <property type="match status" value="1"/>
</dbReference>
<sequence>MDGVDDADGFLRNDLIETKGPYVEFVDPPAPAEVPATELLEGYSYADEVVEAVVEELFGGDETGHLYRHQSEMIEAIDRDSNANILTVPTAAGKTEAFLLPVLNDCIQGDRQGTKAIVVYPMKTLAVDQLNRLLRYLHVINRSKDHSDRVTVGIWDGDTARTVGDREREIEPGSYVRGLECPQTGRKLTIGADGVVEADGRRYPWVKVTRDRVEDGADILLTNPEAIDHAFVNRSEEVRGVFGDGVGDHPVKHIVFDEAHVWRGIKGAAVRLLVDRLSHFYGPSDPQVSLVSATIRNPGELASTLTGEPEDDINVIDFTARERPAAEGGEFDRLTPTTLEELLDTLLYVHVESPSASELRNAHPELRSALATAREVGLISQEDPLTLSSDELWLTSALEDAVGEGLMNSSHSRPGELLSDEETRADLHESVLGDAGLETDWYEFVVEHVPEVIEVADWFDSDTMGNVEFKHYDDLVNFLDGRTTGDPEEYIATVLGFGRLAGVVTEKYHSFLKPPLKVYHCPSCRSLSRTDVCKECGSRIEELRFCETCDHPFLVRQDEGEEPDSEDSETAAELVPFGGAGPVERCPGCDDTVSVTDVEVPTSTLLSFMLSEMCRVAPSEKVLVFSDSHSSAESVAKQIQQTEYGLMAATLYVDFLKRRGGVGGRLGAYRSVSKRLREEYWEPFFDRSLSSTGSAYNMIEQLQDDVSKKADLYNCRYLFDSTLVTSDVLYESAGDAFELLVGHTLWEVLASSESVGFTKSGVEIGALPREKVHQKVRNKLPHCTREISGIVDEFLFEFLDAGVIHEKDYESLQLEIENGAGSDEDRRAAIDYINAQREEISSSDALPNDFSVRSGVFVRRHKQDRTDLRLLTHVAFCTNCHAAFPALEGEGPGDTCFECGDDLETFRRYEVEDGDYEGDGYAEVDDESPWALDHWAHDITRPLRSDEIDFVTVGIHKGNIPATVRGIIEEGFRKDDPEINVVSSTPTMELGVDIGTLDTVAQVGMPPTLTNYVQRSGRTGRSRGSSSLVLTAIRGRHPVDNHFYQDLTRFFSEFQPVRVPPAYEFEQLVAGHVVTEVMGHMARNPHSSNVYERTYSVQNDDIDVDEFVDRVKGQLAELESVITGDRESVLRDHIRDVFGEDGVRVFDDVFHSEGTVSLSHRVDEVFEPLRNTDGDSVTVEDLTEEYGRLDAWLRQLGYLANYRDFGHQFPVTFTGYDRSIRFESTGRLYDMFPGQKNGRGAVFSMGGRDYLVEDVRAGRRLTELRICTDDDCEWPYQSYATDLGDCPHCGSELTGTPIHEVSSVHCRPAYKGEQYWNTRGLQTKHTELTPTPDTTIESEPVFKLPAEITEGAFNLTEFVYAYERRHASGSGVDVRRSEASLGRDDTEYAPIGRRYQSTGIQFDFDKSEVAERLDLSGEDVPWAVLMVSLEQALQRAIAVSVNVELDDFEVRSSIDDESLTVTVVDGRSGGNGVAWEVAETLRSQILPEVKEVLACENCYSYCEECLLLPRTPAFYLENDLLDKQLVRDFVDD</sequence>